<keyword evidence="5" id="KW-0813">Transport</keyword>
<reference evidence="9 10" key="1">
    <citation type="submission" date="2024-06" db="EMBL/GenBank/DDBJ databases">
        <title>The Natural Products Discovery Center: Release of the First 8490 Sequenced Strains for Exploring Actinobacteria Biosynthetic Diversity.</title>
        <authorList>
            <person name="Kalkreuter E."/>
            <person name="Kautsar S.A."/>
            <person name="Yang D."/>
            <person name="Bader C.D."/>
            <person name="Teijaro C.N."/>
            <person name="Fluegel L."/>
            <person name="Davis C.M."/>
            <person name="Simpson J.R."/>
            <person name="Lauterbach L."/>
            <person name="Steele A.D."/>
            <person name="Gui C."/>
            <person name="Meng S."/>
            <person name="Li G."/>
            <person name="Viehrig K."/>
            <person name="Ye F."/>
            <person name="Su P."/>
            <person name="Kiefer A.F."/>
            <person name="Nichols A."/>
            <person name="Cepeda A.J."/>
            <person name="Yan W."/>
            <person name="Fan B."/>
            <person name="Jiang Y."/>
            <person name="Adhikari A."/>
            <person name="Zheng C.-J."/>
            <person name="Schuster L."/>
            <person name="Cowan T.M."/>
            <person name="Smanski M.J."/>
            <person name="Chevrette M.G."/>
            <person name="De Carvalho L.P.S."/>
            <person name="Shen B."/>
        </authorList>
    </citation>
    <scope>NUCLEOTIDE SEQUENCE [LARGE SCALE GENOMIC DNA]</scope>
    <source>
        <strain evidence="9 10">NPDC019583</strain>
    </source>
</reference>
<evidence type="ECO:0000313" key="9">
    <source>
        <dbReference type="EMBL" id="MEU2265521.1"/>
    </source>
</evidence>
<comment type="function">
    <text evidence="7">The electron transfer flavoprotein serves as a specific electron acceptor for other dehydrogenases. It transfers the electrons to the main respiratory chain via ETF-ubiquinone oxidoreductase (ETF dehydrogenase).</text>
</comment>
<keyword evidence="10" id="KW-1185">Reference proteome</keyword>
<comment type="cofactor">
    <cofactor evidence="1">
        <name>FAD</name>
        <dbReference type="ChEBI" id="CHEBI:57692"/>
    </cofactor>
</comment>
<dbReference type="CDD" id="cd01714">
    <property type="entry name" value="ETF_beta"/>
    <property type="match status" value="1"/>
</dbReference>
<dbReference type="InterPro" id="IPR014730">
    <property type="entry name" value="ETF_a/b_N"/>
</dbReference>
<comment type="similarity">
    <text evidence="2">Belongs to the ETF beta-subunit/FixA family.</text>
</comment>
<evidence type="ECO:0000259" key="8">
    <source>
        <dbReference type="SMART" id="SM00893"/>
    </source>
</evidence>
<keyword evidence="6" id="KW-0249">Electron transport</keyword>
<evidence type="ECO:0000256" key="1">
    <source>
        <dbReference type="ARBA" id="ARBA00001974"/>
    </source>
</evidence>
<dbReference type="PANTHER" id="PTHR21294">
    <property type="entry name" value="ELECTRON TRANSFER FLAVOPROTEIN BETA-SUBUNIT"/>
    <property type="match status" value="1"/>
</dbReference>
<evidence type="ECO:0000256" key="5">
    <source>
        <dbReference type="ARBA" id="ARBA00022448"/>
    </source>
</evidence>
<evidence type="ECO:0000256" key="4">
    <source>
        <dbReference type="ARBA" id="ARBA00016797"/>
    </source>
</evidence>
<dbReference type="SMART" id="SM00893">
    <property type="entry name" value="ETF"/>
    <property type="match status" value="1"/>
</dbReference>
<evidence type="ECO:0000256" key="6">
    <source>
        <dbReference type="ARBA" id="ARBA00022982"/>
    </source>
</evidence>
<dbReference type="InterPro" id="IPR014729">
    <property type="entry name" value="Rossmann-like_a/b/a_fold"/>
</dbReference>
<gene>
    <name evidence="9" type="ORF">ABZ568_03550</name>
</gene>
<dbReference type="InterPro" id="IPR033948">
    <property type="entry name" value="ETF_beta_N"/>
</dbReference>
<dbReference type="RefSeq" id="WP_359785000.1">
    <property type="nucleotide sequence ID" value="NZ_JBEYBN010000003.1"/>
</dbReference>
<comment type="caution">
    <text evidence="9">The sequence shown here is derived from an EMBL/GenBank/DDBJ whole genome shotgun (WGS) entry which is preliminary data.</text>
</comment>
<comment type="subunit">
    <text evidence="3">Heterodimer of an alpha and a beta subunit.</text>
</comment>
<dbReference type="Gene3D" id="3.40.50.620">
    <property type="entry name" value="HUPs"/>
    <property type="match status" value="1"/>
</dbReference>
<evidence type="ECO:0000256" key="7">
    <source>
        <dbReference type="ARBA" id="ARBA00025649"/>
    </source>
</evidence>
<protein>
    <recommendedName>
        <fullName evidence="4">Electron transfer flavoprotein subunit beta</fullName>
    </recommendedName>
</protein>
<dbReference type="EMBL" id="JBEYBN010000003">
    <property type="protein sequence ID" value="MEU2265521.1"/>
    <property type="molecule type" value="Genomic_DNA"/>
</dbReference>
<feature type="domain" description="Electron transfer flavoprotein alpha/beta-subunit N-terminal" evidence="8">
    <location>
        <begin position="23"/>
        <end position="213"/>
    </location>
</feature>
<organism evidence="9 10">
    <name type="scientific">Streptomyces olindensis</name>
    <dbReference type="NCBI Taxonomy" id="358823"/>
    <lineage>
        <taxon>Bacteria</taxon>
        <taxon>Bacillati</taxon>
        <taxon>Actinomycetota</taxon>
        <taxon>Actinomycetes</taxon>
        <taxon>Kitasatosporales</taxon>
        <taxon>Streptomycetaceae</taxon>
        <taxon>Streptomyces</taxon>
    </lineage>
</organism>
<proteinExistence type="inferred from homology"/>
<dbReference type="InterPro" id="IPR012255">
    <property type="entry name" value="ETF_b"/>
</dbReference>
<name>A0ABV2XNE4_9ACTN</name>
<sequence>MNIVVLVKQVPDTAAERTLSGTDHTLDREGADLVLDEINERAAEEALTLKETAGAEVTVVSMGPDSALDAIRTVLAMGADRGIHVRDDRLRGADVVTTAKVLAAAVRTVGDVDLVLAGNATTDGQASAVPAVVADLLGLPQLTQVRELRVTAGRVRAERETEHGEATLDAPLPALVSVTEKINEPRYPSFKGIMAARKKPVETVGLDDLFPDADADAAGFLVARTRVVEAVPRPARTAGVRVTDDGSAGRQVADYLIARKLL</sequence>
<dbReference type="Pfam" id="PF01012">
    <property type="entry name" value="ETF"/>
    <property type="match status" value="1"/>
</dbReference>
<dbReference type="SUPFAM" id="SSF52402">
    <property type="entry name" value="Adenine nucleotide alpha hydrolases-like"/>
    <property type="match status" value="1"/>
</dbReference>
<dbReference type="PIRSF" id="PIRSF000090">
    <property type="entry name" value="Beta-ETF"/>
    <property type="match status" value="1"/>
</dbReference>
<dbReference type="PANTHER" id="PTHR21294:SF8">
    <property type="entry name" value="ELECTRON TRANSFER FLAVOPROTEIN SUBUNIT BETA"/>
    <property type="match status" value="1"/>
</dbReference>
<evidence type="ECO:0000256" key="2">
    <source>
        <dbReference type="ARBA" id="ARBA00007557"/>
    </source>
</evidence>
<accession>A0ABV2XNE4</accession>
<dbReference type="Proteomes" id="UP001550603">
    <property type="component" value="Unassembled WGS sequence"/>
</dbReference>
<evidence type="ECO:0000256" key="3">
    <source>
        <dbReference type="ARBA" id="ARBA00011355"/>
    </source>
</evidence>
<evidence type="ECO:0000313" key="10">
    <source>
        <dbReference type="Proteomes" id="UP001550603"/>
    </source>
</evidence>